<evidence type="ECO:0000313" key="2">
    <source>
        <dbReference type="Proteomes" id="UP001642484"/>
    </source>
</evidence>
<comment type="caution">
    <text evidence="1">The sequence shown here is derived from an EMBL/GenBank/DDBJ whole genome shotgun (WGS) entry which is preliminary data.</text>
</comment>
<keyword evidence="2" id="KW-1185">Reference proteome</keyword>
<dbReference type="Proteomes" id="UP001642484">
    <property type="component" value="Unassembled WGS sequence"/>
</dbReference>
<organism evidence="1 2">
    <name type="scientific">Durusdinium trenchii</name>
    <dbReference type="NCBI Taxonomy" id="1381693"/>
    <lineage>
        <taxon>Eukaryota</taxon>
        <taxon>Sar</taxon>
        <taxon>Alveolata</taxon>
        <taxon>Dinophyceae</taxon>
        <taxon>Suessiales</taxon>
        <taxon>Symbiodiniaceae</taxon>
        <taxon>Durusdinium</taxon>
    </lineage>
</organism>
<evidence type="ECO:0000313" key="1">
    <source>
        <dbReference type="EMBL" id="CAK9033426.1"/>
    </source>
</evidence>
<sequence>MAQKESQAKARDERRERRVFRLSERNVNVAPTVSTAPTEEESLVAPGRVPQEHRERKLKVAYGTEGRRDEASSCQGGPWRPDRTRRPEPAPRPPSSNAKGKGQHRGIPRIWRPWTPTGSTRPDRVENFGRFLPPTKELLEALAGLTGTAKAPPGSSCTSRLSRPSRPCSAPSGGPFRRRNLRQAARPGSPRPWIPPWSAR</sequence>
<dbReference type="EMBL" id="CAXAMN010011002">
    <property type="protein sequence ID" value="CAK9033426.1"/>
    <property type="molecule type" value="Genomic_DNA"/>
</dbReference>
<protein>
    <submittedName>
        <fullName evidence="1">Uncharacterized protein</fullName>
    </submittedName>
</protein>
<name>A0ABP0L3M5_9DINO</name>
<proteinExistence type="predicted"/>
<accession>A0ABP0L3M5</accession>
<gene>
    <name evidence="1" type="ORF">CCMP2556_LOCUS19074</name>
</gene>
<reference evidence="1 2" key="1">
    <citation type="submission" date="2024-02" db="EMBL/GenBank/DDBJ databases">
        <authorList>
            <person name="Chen Y."/>
            <person name="Shah S."/>
            <person name="Dougan E. K."/>
            <person name="Thang M."/>
            <person name="Chan C."/>
        </authorList>
    </citation>
    <scope>NUCLEOTIDE SEQUENCE [LARGE SCALE GENOMIC DNA]</scope>
</reference>